<dbReference type="OrthoDB" id="9771846at2"/>
<dbReference type="Gene3D" id="3.90.550.10">
    <property type="entry name" value="Spore Coat Polysaccharide Biosynthesis Protein SpsA, Chain A"/>
    <property type="match status" value="1"/>
</dbReference>
<comment type="caution">
    <text evidence="2">The sequence shown here is derived from an EMBL/GenBank/DDBJ whole genome shotgun (WGS) entry which is preliminary data.</text>
</comment>
<name>A0A2T0VFB1_9MICO</name>
<dbReference type="AlphaFoldDB" id="A0A2T0VFB1"/>
<dbReference type="Proteomes" id="UP000237983">
    <property type="component" value="Unassembled WGS sequence"/>
</dbReference>
<sequence length="289" mass="31449">MSSRTLSSVAVVTVTYNSSTIIAEFLASVRDSEETPPPVWVIDNDSSDWRETEVIALSFGAHFQNLGENRGYGGAVNAAVHSLPSDITAVLISNPDLTVATRAISTLVAALVEAPTSAAAGPRVLNPDGSVYPSARNQPSLRTGIGHALFSGIWPGNPWSRTYRQELPTFESSRREVGWLSGACLAVDRDAFSAVGGFDEDFFMYFEDVELGRRFLHNGYTNLYVPSASVTHLGAHSTRSNSAQMITAHHDSAYLFLSKRYSGPLYAPLRLALRIALRVRAGWQSVRTR</sequence>
<dbReference type="CDD" id="cd04186">
    <property type="entry name" value="GT_2_like_c"/>
    <property type="match status" value="1"/>
</dbReference>
<keyword evidence="3" id="KW-1185">Reference proteome</keyword>
<accession>A0A2T0VFB1</accession>
<dbReference type="Pfam" id="PF00535">
    <property type="entry name" value="Glycos_transf_2"/>
    <property type="match status" value="1"/>
</dbReference>
<dbReference type="GO" id="GO:0016740">
    <property type="term" value="F:transferase activity"/>
    <property type="evidence" value="ECO:0007669"/>
    <property type="project" value="UniProtKB-KW"/>
</dbReference>
<gene>
    <name evidence="2" type="ORF">B0I08_10394</name>
</gene>
<proteinExistence type="predicted"/>
<dbReference type="EMBL" id="PVTL01000003">
    <property type="protein sequence ID" value="PRY68889.1"/>
    <property type="molecule type" value="Genomic_DNA"/>
</dbReference>
<reference evidence="2 3" key="1">
    <citation type="submission" date="2018-03" db="EMBL/GenBank/DDBJ databases">
        <title>Genomic Encyclopedia of Type Strains, Phase III (KMG-III): the genomes of soil and plant-associated and newly described type strains.</title>
        <authorList>
            <person name="Whitman W."/>
        </authorList>
    </citation>
    <scope>NUCLEOTIDE SEQUENCE [LARGE SCALE GENOMIC DNA]</scope>
    <source>
        <strain evidence="2 3">CGMCC 1.12484</strain>
    </source>
</reference>
<organism evidence="2 3">
    <name type="scientific">Glaciihabitans tibetensis</name>
    <dbReference type="NCBI Taxonomy" id="1266600"/>
    <lineage>
        <taxon>Bacteria</taxon>
        <taxon>Bacillati</taxon>
        <taxon>Actinomycetota</taxon>
        <taxon>Actinomycetes</taxon>
        <taxon>Micrococcales</taxon>
        <taxon>Microbacteriaceae</taxon>
        <taxon>Glaciihabitans</taxon>
    </lineage>
</organism>
<dbReference type="SUPFAM" id="SSF53448">
    <property type="entry name" value="Nucleotide-diphospho-sugar transferases"/>
    <property type="match status" value="1"/>
</dbReference>
<evidence type="ECO:0000313" key="3">
    <source>
        <dbReference type="Proteomes" id="UP000237983"/>
    </source>
</evidence>
<protein>
    <submittedName>
        <fullName evidence="2">N-acetylglucosaminyl-diphospho-decaprenol L-rhamnosyltransferase</fullName>
    </submittedName>
</protein>
<dbReference type="PANTHER" id="PTHR43179:SF7">
    <property type="entry name" value="RHAMNOSYLTRANSFERASE WBBL"/>
    <property type="match status" value="1"/>
</dbReference>
<evidence type="ECO:0000259" key="1">
    <source>
        <dbReference type="Pfam" id="PF00535"/>
    </source>
</evidence>
<dbReference type="InterPro" id="IPR001173">
    <property type="entry name" value="Glyco_trans_2-like"/>
</dbReference>
<dbReference type="PANTHER" id="PTHR43179">
    <property type="entry name" value="RHAMNOSYLTRANSFERASE WBBL"/>
    <property type="match status" value="1"/>
</dbReference>
<keyword evidence="2" id="KW-0808">Transferase</keyword>
<dbReference type="RefSeq" id="WP_106211023.1">
    <property type="nucleotide sequence ID" value="NZ_PVTL01000003.1"/>
</dbReference>
<evidence type="ECO:0000313" key="2">
    <source>
        <dbReference type="EMBL" id="PRY68889.1"/>
    </source>
</evidence>
<feature type="domain" description="Glycosyltransferase 2-like" evidence="1">
    <location>
        <begin position="11"/>
        <end position="136"/>
    </location>
</feature>
<dbReference type="InterPro" id="IPR029044">
    <property type="entry name" value="Nucleotide-diphossugar_trans"/>
</dbReference>